<evidence type="ECO:0000256" key="1">
    <source>
        <dbReference type="SAM" id="MobiDB-lite"/>
    </source>
</evidence>
<feature type="region of interest" description="Disordered" evidence="1">
    <location>
        <begin position="81"/>
        <end position="102"/>
    </location>
</feature>
<name>A0A409WHX7_9AGAR</name>
<evidence type="ECO:0000313" key="2">
    <source>
        <dbReference type="EMBL" id="PPQ78113.1"/>
    </source>
</evidence>
<feature type="compositionally biased region" description="Basic and acidic residues" evidence="1">
    <location>
        <begin position="82"/>
        <end position="99"/>
    </location>
</feature>
<organism evidence="2 3">
    <name type="scientific">Gymnopilus dilepis</name>
    <dbReference type="NCBI Taxonomy" id="231916"/>
    <lineage>
        <taxon>Eukaryota</taxon>
        <taxon>Fungi</taxon>
        <taxon>Dikarya</taxon>
        <taxon>Basidiomycota</taxon>
        <taxon>Agaricomycotina</taxon>
        <taxon>Agaricomycetes</taxon>
        <taxon>Agaricomycetidae</taxon>
        <taxon>Agaricales</taxon>
        <taxon>Agaricineae</taxon>
        <taxon>Hymenogastraceae</taxon>
        <taxon>Gymnopilus</taxon>
    </lineage>
</organism>
<sequence length="149" mass="16891">MHSIRPSGFNGTTKMNWGNFGDQLVAKHVLETRDENSMMSEMKQMILIHPDDGSQAGIDVHNTSCITVTMAIARRWFWAESRTPEPSRSRDSGNTDKTCRAGSWDVSIDREHDEPWRVEKVGKVMGFIAFKRDEVEGKKHRAAGRDKDG</sequence>
<keyword evidence="3" id="KW-1185">Reference proteome</keyword>
<reference evidence="2 3" key="1">
    <citation type="journal article" date="2018" name="Evol. Lett.">
        <title>Horizontal gene cluster transfer increased hallucinogenic mushroom diversity.</title>
        <authorList>
            <person name="Reynolds H.T."/>
            <person name="Vijayakumar V."/>
            <person name="Gluck-Thaler E."/>
            <person name="Korotkin H.B."/>
            <person name="Matheny P.B."/>
            <person name="Slot J.C."/>
        </authorList>
    </citation>
    <scope>NUCLEOTIDE SEQUENCE [LARGE SCALE GENOMIC DNA]</scope>
    <source>
        <strain evidence="2 3">SRW20</strain>
    </source>
</reference>
<evidence type="ECO:0000313" key="3">
    <source>
        <dbReference type="Proteomes" id="UP000284706"/>
    </source>
</evidence>
<gene>
    <name evidence="2" type="ORF">CVT26_007517</name>
</gene>
<dbReference type="EMBL" id="NHYE01005063">
    <property type="protein sequence ID" value="PPQ78113.1"/>
    <property type="molecule type" value="Genomic_DNA"/>
</dbReference>
<dbReference type="Proteomes" id="UP000284706">
    <property type="component" value="Unassembled WGS sequence"/>
</dbReference>
<dbReference type="AlphaFoldDB" id="A0A409WHX7"/>
<protein>
    <submittedName>
        <fullName evidence="2">Uncharacterized protein</fullName>
    </submittedName>
</protein>
<proteinExistence type="predicted"/>
<comment type="caution">
    <text evidence="2">The sequence shown here is derived from an EMBL/GenBank/DDBJ whole genome shotgun (WGS) entry which is preliminary data.</text>
</comment>
<dbReference type="InParanoid" id="A0A409WHX7"/>
<accession>A0A409WHX7</accession>